<dbReference type="GO" id="GO:0006826">
    <property type="term" value="P:iron ion transport"/>
    <property type="evidence" value="ECO:0007669"/>
    <property type="project" value="UniProtKB-KW"/>
</dbReference>
<evidence type="ECO:0000256" key="7">
    <source>
        <dbReference type="ARBA" id="ARBA00023065"/>
    </source>
</evidence>
<comment type="similarity">
    <text evidence="11 12">Belongs to the TonB-dependent receptor family.</text>
</comment>
<evidence type="ECO:0000259" key="14">
    <source>
        <dbReference type="Pfam" id="PF00593"/>
    </source>
</evidence>
<reference evidence="16 17" key="1">
    <citation type="submission" date="2016-09" db="EMBL/GenBank/DDBJ databases">
        <title>Alteromonas lipolytica, a new species isolated from sea water.</title>
        <authorList>
            <person name="Wu Y.-H."/>
            <person name="Cheng H."/>
            <person name="Xu X.-W."/>
        </authorList>
    </citation>
    <scope>NUCLEOTIDE SEQUENCE [LARGE SCALE GENOMIC DNA]</scope>
    <source>
        <strain evidence="16 17">JW12</strain>
    </source>
</reference>
<organism evidence="16 17">
    <name type="scientific">Alteromonas lipolytica</name>
    <dbReference type="NCBI Taxonomy" id="1856405"/>
    <lineage>
        <taxon>Bacteria</taxon>
        <taxon>Pseudomonadati</taxon>
        <taxon>Pseudomonadota</taxon>
        <taxon>Gammaproteobacteria</taxon>
        <taxon>Alteromonadales</taxon>
        <taxon>Alteromonadaceae</taxon>
        <taxon>Alteromonas/Salinimonas group</taxon>
        <taxon>Alteromonas</taxon>
    </lineage>
</organism>
<dbReference type="InterPro" id="IPR000531">
    <property type="entry name" value="Beta-barrel_TonB"/>
</dbReference>
<keyword evidence="5 11" id="KW-0812">Transmembrane</keyword>
<dbReference type="Gene3D" id="2.40.170.20">
    <property type="entry name" value="TonB-dependent receptor, beta-barrel domain"/>
    <property type="match status" value="1"/>
</dbReference>
<dbReference type="SUPFAM" id="SSF56935">
    <property type="entry name" value="Porins"/>
    <property type="match status" value="1"/>
</dbReference>
<dbReference type="STRING" id="1856405.BFC17_00215"/>
<dbReference type="OrthoDB" id="7051185at2"/>
<feature type="signal peptide" evidence="13">
    <location>
        <begin position="1"/>
        <end position="27"/>
    </location>
</feature>
<dbReference type="Pfam" id="PF07715">
    <property type="entry name" value="Plug"/>
    <property type="match status" value="1"/>
</dbReference>
<feature type="chain" id="PRO_5009214355" evidence="13">
    <location>
        <begin position="28"/>
        <end position="762"/>
    </location>
</feature>
<accession>A0A1E8FL36</accession>
<keyword evidence="8 12" id="KW-0798">TonB box</keyword>
<evidence type="ECO:0000256" key="1">
    <source>
        <dbReference type="ARBA" id="ARBA00004571"/>
    </source>
</evidence>
<evidence type="ECO:0000256" key="11">
    <source>
        <dbReference type="PROSITE-ProRule" id="PRU01360"/>
    </source>
</evidence>
<feature type="domain" description="TonB-dependent receptor-like beta-barrel" evidence="14">
    <location>
        <begin position="287"/>
        <end position="725"/>
    </location>
</feature>
<evidence type="ECO:0000256" key="10">
    <source>
        <dbReference type="ARBA" id="ARBA00023237"/>
    </source>
</evidence>
<evidence type="ECO:0000256" key="3">
    <source>
        <dbReference type="ARBA" id="ARBA00022452"/>
    </source>
</evidence>
<evidence type="ECO:0000313" key="16">
    <source>
        <dbReference type="EMBL" id="OFI36338.1"/>
    </source>
</evidence>
<feature type="domain" description="TonB-dependent receptor plug" evidence="15">
    <location>
        <begin position="57"/>
        <end position="165"/>
    </location>
</feature>
<keyword evidence="4" id="KW-0410">Iron transport</keyword>
<evidence type="ECO:0000259" key="15">
    <source>
        <dbReference type="Pfam" id="PF07715"/>
    </source>
</evidence>
<dbReference type="Pfam" id="PF00593">
    <property type="entry name" value="TonB_dep_Rec_b-barrel"/>
    <property type="match status" value="1"/>
</dbReference>
<evidence type="ECO:0000256" key="4">
    <source>
        <dbReference type="ARBA" id="ARBA00022496"/>
    </source>
</evidence>
<name>A0A1E8FL36_9ALTE</name>
<evidence type="ECO:0000256" key="6">
    <source>
        <dbReference type="ARBA" id="ARBA00023004"/>
    </source>
</evidence>
<evidence type="ECO:0000256" key="9">
    <source>
        <dbReference type="ARBA" id="ARBA00023136"/>
    </source>
</evidence>
<keyword evidence="17" id="KW-1185">Reference proteome</keyword>
<evidence type="ECO:0000256" key="13">
    <source>
        <dbReference type="SAM" id="SignalP"/>
    </source>
</evidence>
<dbReference type="CDD" id="cd01347">
    <property type="entry name" value="ligand_gated_channel"/>
    <property type="match status" value="1"/>
</dbReference>
<keyword evidence="16" id="KW-0675">Receptor</keyword>
<keyword evidence="6" id="KW-0408">Iron</keyword>
<comment type="subcellular location">
    <subcellularLocation>
        <location evidence="1 11">Cell outer membrane</location>
        <topology evidence="1 11">Multi-pass membrane protein</topology>
    </subcellularLocation>
</comment>
<protein>
    <submittedName>
        <fullName evidence="16">TonB-dependent receptor</fullName>
    </submittedName>
</protein>
<dbReference type="PROSITE" id="PS52016">
    <property type="entry name" value="TONB_DEPENDENT_REC_3"/>
    <property type="match status" value="1"/>
</dbReference>
<evidence type="ECO:0000256" key="8">
    <source>
        <dbReference type="ARBA" id="ARBA00023077"/>
    </source>
</evidence>
<gene>
    <name evidence="16" type="ORF">BFC17_00215</name>
</gene>
<evidence type="ECO:0000256" key="5">
    <source>
        <dbReference type="ARBA" id="ARBA00022692"/>
    </source>
</evidence>
<dbReference type="InterPro" id="IPR012910">
    <property type="entry name" value="Plug_dom"/>
</dbReference>
<keyword evidence="10 11" id="KW-0998">Cell outer membrane</keyword>
<keyword evidence="7" id="KW-0406">Ion transport</keyword>
<dbReference type="EMBL" id="MJIC01000001">
    <property type="protein sequence ID" value="OFI36338.1"/>
    <property type="molecule type" value="Genomic_DNA"/>
</dbReference>
<keyword evidence="2 11" id="KW-0813">Transport</keyword>
<comment type="caution">
    <text evidence="16">The sequence shown here is derived from an EMBL/GenBank/DDBJ whole genome shotgun (WGS) entry which is preliminary data.</text>
</comment>
<keyword evidence="3 11" id="KW-1134">Transmembrane beta strand</keyword>
<dbReference type="Proteomes" id="UP000176037">
    <property type="component" value="Unassembled WGS sequence"/>
</dbReference>
<keyword evidence="13" id="KW-0732">Signal</keyword>
<dbReference type="RefSeq" id="WP_070174449.1">
    <property type="nucleotide sequence ID" value="NZ_BMJR01000004.1"/>
</dbReference>
<evidence type="ECO:0000313" key="17">
    <source>
        <dbReference type="Proteomes" id="UP000176037"/>
    </source>
</evidence>
<dbReference type="InterPro" id="IPR039426">
    <property type="entry name" value="TonB-dep_rcpt-like"/>
</dbReference>
<dbReference type="PANTHER" id="PTHR32552">
    <property type="entry name" value="FERRICHROME IRON RECEPTOR-RELATED"/>
    <property type="match status" value="1"/>
</dbReference>
<dbReference type="AlphaFoldDB" id="A0A1E8FL36"/>
<dbReference type="PANTHER" id="PTHR32552:SF81">
    <property type="entry name" value="TONB-DEPENDENT OUTER MEMBRANE RECEPTOR"/>
    <property type="match status" value="1"/>
</dbReference>
<evidence type="ECO:0000256" key="2">
    <source>
        <dbReference type="ARBA" id="ARBA00022448"/>
    </source>
</evidence>
<proteinExistence type="inferred from homology"/>
<dbReference type="GO" id="GO:0009279">
    <property type="term" value="C:cell outer membrane"/>
    <property type="evidence" value="ECO:0007669"/>
    <property type="project" value="UniProtKB-SubCell"/>
</dbReference>
<keyword evidence="9 11" id="KW-0472">Membrane</keyword>
<sequence length="762" mass="83367">MQELHFKKSVLTSIIISLLYAVPNVHAVANDQPLAEEEAAEDIETIMITIDQRQVSLQDAPVAVTAVSSELMEQANITDATGLNGYVPGLQINKSGGSERMVSIRGVGSQTPENFFSNPGVSFHMDGAYITNNIALNMGFLDVEHVEVLRGPQGTAFGAASTGGTLNVISKRPVLEEFSGNVTASVGNYDYLQGKVSVNLPVGSTLAFRGVFQTTSHDGYATSNGIEGGYDLDDADNDNMRLSALWQPTDDVSILFIAQHYEDYHNAAALKAIDDPNPDPRVVTQDFPGKFNMKMDIDNVIVTWDLDWATLKSTTSYQNMEHDQSFDSDRSVVALFGGYDHVATWATSAETVMQEISLSSTPGGKFDWVIGGFYLNSDSNQYINEYAGTDASDPTPVLPKNTPAEAVPGNISYAENSLLERTSWAPFFQGTYHISDDLNVIAGIRYNDDKFESLSSTYFAPMSPGSFDTQEVTGKLGVQYDISEDHMAYFTWSKGYKAGGINGGAANAMVVSTEIQPEKVMAYELGSKSQLLDKKLQLNVSAFYYQYDDMQYIQEDPIPYSGGLGNIPEANIWGAEFEALWTTMDDNLVLGLNATLLDGEYPVEYYALDRREADAAGAAALADGTAPYPWSYEWFLARGSATVDVGSNTPPNLADLSAGLHATYFYELSSGLITARAEYIYKGDYQARIFNTDVDLVDSYDQVNLFVKYEPFEGNWSAWVTVTNLTDDANTIGRFVDPYGSGVVSDEFLAPRQVIANFSYSF</sequence>
<dbReference type="InterPro" id="IPR036942">
    <property type="entry name" value="Beta-barrel_TonB_sf"/>
</dbReference>
<evidence type="ECO:0000256" key="12">
    <source>
        <dbReference type="RuleBase" id="RU003357"/>
    </source>
</evidence>